<evidence type="ECO:0000313" key="12">
    <source>
        <dbReference type="Proteomes" id="UP000198948"/>
    </source>
</evidence>
<sequence>MDNMKQKIEVAMGRRLADLVIKNSQIVNVFTQTLTQGDVAIFNGEIVGIGSYEGVEELDGTGKYLAPGLIDAHMHIESSLVLPSEFGKVSLAHGVTALITDPHEIANVYGVDGLKFMLEDSQKSKADIYTMLPSCVPATQFEQGGAVLHAADLKPFYDNKQVLGLAEMMNYPAVLAGADEEVEKMHDALSANKKVDGHGAGLTAQELNAYIGAGIKTDHECTTIEEAAARLERGMSVLIREGSAAKNALALFPIVQEKNMRHFMFCTDDKHLDEVYEEGSIDHIVRMAIQAGIPPVMAITMGSYNAATCYGLETIGAIAPGYQADFVLLNDLASFDIAQVYKNGELVAEAGVYLPTEETPSYAFPPSVNIQPLTKNDLALTIPSGYQGRMIGVLPNSIVTEPIVEAVETDAQHLFVPSLEKEQLKIAVIERHFASGKIGLGIVKGLGLKRGAIATTIAHDSHHLIVCGTSDEEMLFAVSALEEIGGGMVVVCEGKVLASCHLEIAGLLSAKPWQAAMKDILGINEAVKQLKEVDDFHMMLTVSFLALPVIPTYKMTINGLFDVRSFNYVEVAVPPKSE</sequence>
<dbReference type="Pfam" id="PF13382">
    <property type="entry name" value="Adenine_deam_C"/>
    <property type="match status" value="1"/>
</dbReference>
<dbReference type="InterPro" id="IPR006679">
    <property type="entry name" value="Adenine_deam"/>
</dbReference>
<reference evidence="11 12" key="1">
    <citation type="submission" date="2016-10" db="EMBL/GenBank/DDBJ databases">
        <authorList>
            <person name="de Groot N.N."/>
        </authorList>
    </citation>
    <scope>NUCLEOTIDE SEQUENCE [LARGE SCALE GENOMIC DNA]</scope>
    <source>
        <strain evidence="11 12">DSM 13760</strain>
    </source>
</reference>
<dbReference type="InterPro" id="IPR006680">
    <property type="entry name" value="Amidohydro-rel"/>
</dbReference>
<evidence type="ECO:0000259" key="9">
    <source>
        <dbReference type="Pfam" id="PF01979"/>
    </source>
</evidence>
<dbReference type="PANTHER" id="PTHR11113">
    <property type="entry name" value="N-ACETYLGLUCOSAMINE-6-PHOSPHATE DEACETYLASE"/>
    <property type="match status" value="1"/>
</dbReference>
<dbReference type="Gene3D" id="3.20.20.140">
    <property type="entry name" value="Metal-dependent hydrolases"/>
    <property type="match status" value="1"/>
</dbReference>
<dbReference type="AlphaFoldDB" id="A0A1H9TQU2"/>
<dbReference type="SUPFAM" id="SSF51338">
    <property type="entry name" value="Composite domain of metallo-dependent hydrolases"/>
    <property type="match status" value="1"/>
</dbReference>
<evidence type="ECO:0000313" key="11">
    <source>
        <dbReference type="EMBL" id="SER99546.1"/>
    </source>
</evidence>
<name>A0A1H9TQU2_9LACT</name>
<evidence type="ECO:0000256" key="4">
    <source>
        <dbReference type="ARBA" id="ARBA00022801"/>
    </source>
</evidence>
<evidence type="ECO:0000256" key="6">
    <source>
        <dbReference type="ARBA" id="ARBA00047720"/>
    </source>
</evidence>
<keyword evidence="12" id="KW-1185">Reference proteome</keyword>
<feature type="domain" description="Adenine deaminase C-terminal" evidence="10">
    <location>
        <begin position="398"/>
        <end position="566"/>
    </location>
</feature>
<dbReference type="GO" id="GO:0000034">
    <property type="term" value="F:adenine deaminase activity"/>
    <property type="evidence" value="ECO:0007669"/>
    <property type="project" value="UniProtKB-UniRule"/>
</dbReference>
<evidence type="ECO:0000259" key="10">
    <source>
        <dbReference type="Pfam" id="PF13382"/>
    </source>
</evidence>
<dbReference type="EMBL" id="FOHA01000015">
    <property type="protein sequence ID" value="SER99546.1"/>
    <property type="molecule type" value="Genomic_DNA"/>
</dbReference>
<gene>
    <name evidence="8" type="primary">ade</name>
    <name evidence="11" type="ORF">SAMN04488559_11575</name>
</gene>
<dbReference type="FunFam" id="3.20.20.140:FF:000016">
    <property type="entry name" value="Adenine deaminase"/>
    <property type="match status" value="1"/>
</dbReference>
<dbReference type="InterPro" id="IPR032466">
    <property type="entry name" value="Metal_Hydrolase"/>
</dbReference>
<comment type="cofactor">
    <cofactor evidence="1 8">
        <name>Mn(2+)</name>
        <dbReference type="ChEBI" id="CHEBI:29035"/>
    </cofactor>
</comment>
<dbReference type="EC" id="3.5.4.2" evidence="3 8"/>
<feature type="domain" description="Amidohydrolase-related" evidence="9">
    <location>
        <begin position="64"/>
        <end position="347"/>
    </location>
</feature>
<dbReference type="Proteomes" id="UP000198948">
    <property type="component" value="Unassembled WGS sequence"/>
</dbReference>
<dbReference type="InterPro" id="IPR011059">
    <property type="entry name" value="Metal-dep_hydrolase_composite"/>
</dbReference>
<evidence type="ECO:0000256" key="1">
    <source>
        <dbReference type="ARBA" id="ARBA00001936"/>
    </source>
</evidence>
<accession>A0A1H9TQU2</accession>
<dbReference type="STRING" id="142588.SAMN04488559_11575"/>
<dbReference type="Pfam" id="PF01979">
    <property type="entry name" value="Amidohydro_1"/>
    <property type="match status" value="1"/>
</dbReference>
<proteinExistence type="inferred from homology"/>
<dbReference type="SUPFAM" id="SSF51556">
    <property type="entry name" value="Metallo-dependent hydrolases"/>
    <property type="match status" value="1"/>
</dbReference>
<evidence type="ECO:0000256" key="5">
    <source>
        <dbReference type="ARBA" id="ARBA00023211"/>
    </source>
</evidence>
<keyword evidence="4 8" id="KW-0378">Hydrolase</keyword>
<dbReference type="Gene3D" id="2.30.40.10">
    <property type="entry name" value="Urease, subunit C, domain 1"/>
    <property type="match status" value="1"/>
</dbReference>
<comment type="similarity">
    <text evidence="2 8">Belongs to the metallo-dependent hydrolases superfamily. Adenine deaminase family.</text>
</comment>
<dbReference type="GO" id="GO:0006146">
    <property type="term" value="P:adenine catabolic process"/>
    <property type="evidence" value="ECO:0007669"/>
    <property type="project" value="InterPro"/>
</dbReference>
<organism evidence="11 12">
    <name type="scientific">Isobaculum melis</name>
    <dbReference type="NCBI Taxonomy" id="142588"/>
    <lineage>
        <taxon>Bacteria</taxon>
        <taxon>Bacillati</taxon>
        <taxon>Bacillota</taxon>
        <taxon>Bacilli</taxon>
        <taxon>Lactobacillales</taxon>
        <taxon>Carnobacteriaceae</taxon>
        <taxon>Isobaculum</taxon>
    </lineage>
</organism>
<protein>
    <recommendedName>
        <fullName evidence="7 8">Adenine deaminase</fullName>
        <shortName evidence="8">Adenase</shortName>
        <shortName evidence="8">Adenine aminase</shortName>
        <ecNumber evidence="3 8">3.5.4.2</ecNumber>
    </recommendedName>
</protein>
<dbReference type="NCBIfam" id="TIGR01178">
    <property type="entry name" value="ade"/>
    <property type="match status" value="1"/>
</dbReference>
<dbReference type="PANTHER" id="PTHR11113:SF2">
    <property type="entry name" value="ADENINE DEAMINASE"/>
    <property type="match status" value="1"/>
</dbReference>
<keyword evidence="5 8" id="KW-0464">Manganese</keyword>
<evidence type="ECO:0000256" key="8">
    <source>
        <dbReference type="HAMAP-Rule" id="MF_01518"/>
    </source>
</evidence>
<comment type="catalytic activity">
    <reaction evidence="6 8">
        <text>adenine + H2O + H(+) = hypoxanthine + NH4(+)</text>
        <dbReference type="Rhea" id="RHEA:23688"/>
        <dbReference type="ChEBI" id="CHEBI:15377"/>
        <dbReference type="ChEBI" id="CHEBI:15378"/>
        <dbReference type="ChEBI" id="CHEBI:16708"/>
        <dbReference type="ChEBI" id="CHEBI:17368"/>
        <dbReference type="ChEBI" id="CHEBI:28938"/>
        <dbReference type="EC" id="3.5.4.2"/>
    </reaction>
</comment>
<evidence type="ECO:0000256" key="3">
    <source>
        <dbReference type="ARBA" id="ARBA00012782"/>
    </source>
</evidence>
<evidence type="ECO:0000256" key="7">
    <source>
        <dbReference type="ARBA" id="ARBA00069718"/>
    </source>
</evidence>
<dbReference type="HAMAP" id="MF_01518">
    <property type="entry name" value="Adenine_deamin"/>
    <property type="match status" value="1"/>
</dbReference>
<dbReference type="CDD" id="cd01295">
    <property type="entry name" value="AdeC"/>
    <property type="match status" value="1"/>
</dbReference>
<dbReference type="InterPro" id="IPR026912">
    <property type="entry name" value="Adenine_deam_C"/>
</dbReference>
<evidence type="ECO:0000256" key="2">
    <source>
        <dbReference type="ARBA" id="ARBA00006773"/>
    </source>
</evidence>